<keyword evidence="8" id="KW-1185">Reference proteome</keyword>
<dbReference type="Gene3D" id="3.90.215.10">
    <property type="entry name" value="Gamma Fibrinogen, chain A, domain 1"/>
    <property type="match status" value="1"/>
</dbReference>
<protein>
    <submittedName>
        <fullName evidence="9">Microfibril-associated glycoprotein 4-like isoform X1</fullName>
    </submittedName>
</protein>
<evidence type="ECO:0000256" key="6">
    <source>
        <dbReference type="ARBA" id="ARBA00023180"/>
    </source>
</evidence>
<dbReference type="PANTHER" id="PTHR47221">
    <property type="entry name" value="FIBRINOGEN ALPHA CHAIN"/>
    <property type="match status" value="1"/>
</dbReference>
<dbReference type="SUPFAM" id="SSF56496">
    <property type="entry name" value="Fibrinogen C-terminal domain-like"/>
    <property type="match status" value="1"/>
</dbReference>
<dbReference type="Pfam" id="PF00147">
    <property type="entry name" value="Fibrinogen_C"/>
    <property type="match status" value="1"/>
</dbReference>
<proteinExistence type="predicted"/>
<dbReference type="GO" id="GO:0034116">
    <property type="term" value="P:positive regulation of heterotypic cell-cell adhesion"/>
    <property type="evidence" value="ECO:0007669"/>
    <property type="project" value="TreeGrafter"/>
</dbReference>
<dbReference type="RefSeq" id="XP_038844064.1">
    <property type="nucleotide sequence ID" value="XM_038988136.1"/>
</dbReference>
<accession>A0A8U0U9K0</accession>
<dbReference type="GO" id="GO:0070527">
    <property type="term" value="P:platelet aggregation"/>
    <property type="evidence" value="ECO:0007669"/>
    <property type="project" value="TreeGrafter"/>
</dbReference>
<organism evidence="8 9">
    <name type="scientific">Salvelinus namaycush</name>
    <name type="common">Lake trout</name>
    <name type="synonym">Salmo namaycush</name>
    <dbReference type="NCBI Taxonomy" id="8040"/>
    <lineage>
        <taxon>Eukaryota</taxon>
        <taxon>Metazoa</taxon>
        <taxon>Chordata</taxon>
        <taxon>Craniata</taxon>
        <taxon>Vertebrata</taxon>
        <taxon>Euteleostomi</taxon>
        <taxon>Actinopterygii</taxon>
        <taxon>Neopterygii</taxon>
        <taxon>Teleostei</taxon>
        <taxon>Protacanthopterygii</taxon>
        <taxon>Salmoniformes</taxon>
        <taxon>Salmonidae</taxon>
        <taxon>Salmoninae</taxon>
        <taxon>Salvelinus</taxon>
    </lineage>
</organism>
<dbReference type="InterPro" id="IPR036056">
    <property type="entry name" value="Fibrinogen-like_C"/>
</dbReference>
<dbReference type="SMART" id="SM00186">
    <property type="entry name" value="FBG"/>
    <property type="match status" value="1"/>
</dbReference>
<dbReference type="GO" id="GO:0030674">
    <property type="term" value="F:protein-macromolecule adaptor activity"/>
    <property type="evidence" value="ECO:0007669"/>
    <property type="project" value="TreeGrafter"/>
</dbReference>
<dbReference type="KEGG" id="snh:120043574"/>
<dbReference type="GO" id="GO:0005201">
    <property type="term" value="F:extracellular matrix structural constituent"/>
    <property type="evidence" value="ECO:0007669"/>
    <property type="project" value="TreeGrafter"/>
</dbReference>
<dbReference type="AlphaFoldDB" id="A0A8U0U9K0"/>
<dbReference type="PANTHER" id="PTHR47221:SF6">
    <property type="entry name" value="FIBRINOGEN ALPHA CHAIN"/>
    <property type="match status" value="1"/>
</dbReference>
<dbReference type="InterPro" id="IPR014716">
    <property type="entry name" value="Fibrinogen_a/b/g_C_1"/>
</dbReference>
<keyword evidence="3" id="KW-0732">Signal</keyword>
<dbReference type="GO" id="GO:0005577">
    <property type="term" value="C:fibrinogen complex"/>
    <property type="evidence" value="ECO:0007669"/>
    <property type="project" value="TreeGrafter"/>
</dbReference>
<dbReference type="PROSITE" id="PS51406">
    <property type="entry name" value="FIBRINOGEN_C_2"/>
    <property type="match status" value="1"/>
</dbReference>
<keyword evidence="6" id="KW-0325">Glycoprotein</keyword>
<evidence type="ECO:0000259" key="7">
    <source>
        <dbReference type="PROSITE" id="PS51406"/>
    </source>
</evidence>
<evidence type="ECO:0000256" key="2">
    <source>
        <dbReference type="ARBA" id="ARBA00022525"/>
    </source>
</evidence>
<reference evidence="9" key="1">
    <citation type="submission" date="2025-08" db="UniProtKB">
        <authorList>
            <consortium name="RefSeq"/>
        </authorList>
    </citation>
    <scope>IDENTIFICATION</scope>
    <source>
        <tissue evidence="9">White muscle</tissue>
    </source>
</reference>
<name>A0A8U0U9K0_SALNM</name>
<dbReference type="GO" id="GO:0042730">
    <property type="term" value="P:fibrinolysis"/>
    <property type="evidence" value="ECO:0007669"/>
    <property type="project" value="TreeGrafter"/>
</dbReference>
<dbReference type="InterPro" id="IPR002181">
    <property type="entry name" value="Fibrinogen_a/b/g_C_dom"/>
</dbReference>
<comment type="subcellular location">
    <subcellularLocation>
        <location evidence="1">Secreted</location>
    </subcellularLocation>
</comment>
<dbReference type="InterPro" id="IPR037579">
    <property type="entry name" value="FIB_ANG-like"/>
</dbReference>
<dbReference type="GO" id="GO:0072377">
    <property type="term" value="P:blood coagulation, common pathway"/>
    <property type="evidence" value="ECO:0007669"/>
    <property type="project" value="TreeGrafter"/>
</dbReference>
<gene>
    <name evidence="9" type="primary">LOC120043574</name>
</gene>
<dbReference type="CDD" id="cd00087">
    <property type="entry name" value="FReD"/>
    <property type="match status" value="1"/>
</dbReference>
<dbReference type="GeneID" id="120043574"/>
<keyword evidence="4" id="KW-0175">Coiled coil</keyword>
<keyword evidence="2" id="KW-0964">Secreted</keyword>
<evidence type="ECO:0000256" key="3">
    <source>
        <dbReference type="ARBA" id="ARBA00022729"/>
    </source>
</evidence>
<evidence type="ECO:0000313" key="9">
    <source>
        <dbReference type="RefSeq" id="XP_038844064.1"/>
    </source>
</evidence>
<dbReference type="Proteomes" id="UP000808372">
    <property type="component" value="Unplaced"/>
</dbReference>
<evidence type="ECO:0000256" key="1">
    <source>
        <dbReference type="ARBA" id="ARBA00004613"/>
    </source>
</evidence>
<evidence type="ECO:0000313" key="8">
    <source>
        <dbReference type="Proteomes" id="UP000808372"/>
    </source>
</evidence>
<sequence length="310" mass="34910">MNMIQLFSSGENSSWGSETGGSIRWHSLCLNYLTNSSFDLKNTVVNMLLNLLFFFVVNYTKVSFKGKRTSISTMMFSLMLALLVPVAVQSSLHPVDCNEVYQSGSGQNGVYTIYPAGSTSPVQVFCEMSMDSAHPGKWTVIQNRQDGSVNFHRKWNEYKTGFGSAAGEYWLGLETMHLLTMKKTYELRVDMEDFEGKKVYAQYSTFSVGPEAEGYTLKLGSFKDGGAGDSMTHHNGQKFTTLDKDQDLNDSNCGQMYYGGFWYNNCHFTNPNGIYAWGESAYGVGINWRTWKDFTYSLKRITMKIRPATG</sequence>
<evidence type="ECO:0000256" key="4">
    <source>
        <dbReference type="ARBA" id="ARBA00023054"/>
    </source>
</evidence>
<dbReference type="FunFam" id="3.90.215.10:FF:000001">
    <property type="entry name" value="Tenascin isoform 1"/>
    <property type="match status" value="1"/>
</dbReference>
<evidence type="ECO:0000256" key="5">
    <source>
        <dbReference type="ARBA" id="ARBA00023157"/>
    </source>
</evidence>
<feature type="domain" description="Fibrinogen C-terminal" evidence="7">
    <location>
        <begin position="88"/>
        <end position="309"/>
    </location>
</feature>
<keyword evidence="5" id="KW-1015">Disulfide bond</keyword>